<dbReference type="Pfam" id="PF00931">
    <property type="entry name" value="NB-ARC"/>
    <property type="match status" value="1"/>
</dbReference>
<feature type="transmembrane region" description="Helical" evidence="4">
    <location>
        <begin position="776"/>
        <end position="801"/>
    </location>
</feature>
<evidence type="ECO:0000313" key="7">
    <source>
        <dbReference type="EMBL" id="EFH68222.1"/>
    </source>
</evidence>
<dbReference type="AlphaFoldDB" id="D7KB16"/>
<dbReference type="InterPro" id="IPR011713">
    <property type="entry name" value="Leu-rich_rpt_3"/>
</dbReference>
<sequence>MSSRASMDQMSVRHFSAMIDKIARDISDKLNATPSRDFDGMVGLDAHLKEMESLENYKIGFGEYGLKLRLQEQLLSKILNQNGMRIDHLGVIQERLHDQKVLIILDDVESLDQLDALANMRWFGAGSRVIVTTENKEILQQHGVSATYQVGFPSEREALMIFCLSAFRQTFPPHGFIALADEVATICGNLPLALHILGSSLRPCGLDGKLESVLKVDYKSLHEKDQALFLHVAIFFNHEHVDHVASMLAKSNLNVRHGLKVLANRCLIQIDHESKVVMHRLLQVMARQVISRQAPWKRQILVYVSIDLEENSELMISARAFQRMHNLFFLKVYNAGRTGKRQLYVPEEMEFPPRLRLLYWDAYPRKSLPRRFFAENLVKLNMKDSELEKLWEGTQTLANLKEMDFTLSSHLKELPDLSNAINLERLNLSACSALVELPSSISNLHKIAELQMVNCSNLEVIPSLINLTSLNSINLLGCSRLRRFPDLPINIWTLYVTEKVVEELPASLRRCSRLNHVNIQGNGHPKTFLTLLPTSVTNLELHGRRFMANDCLKGLHNLAFLTLSCCDRLTEARRAIIQQLFVYGLAILPGRAVPAEFDHRARGNSLTVHHSAFNRFKLANIDDPSEVSKMIVIQFSARDKNFDIIECAWLLYRCIFISNSVNSTDMTFDLSDGVSSVDFKIWPLLNEESGDKDDHRVTYDSGDASDNKENHDDISKSVSGEAFDKEDDEEGYKSKSGEAFKDKDDSIIEDGDYESESSTHPRKTTMTSSTKNMKKWLISLFLISYYVSLNCFVSPFCFGFHMSNVCSLEIG</sequence>
<dbReference type="InterPro" id="IPR027417">
    <property type="entry name" value="P-loop_NTPase"/>
</dbReference>
<dbReference type="SUPFAM" id="SSF52540">
    <property type="entry name" value="P-loop containing nucleoside triphosphate hydrolases"/>
    <property type="match status" value="1"/>
</dbReference>
<keyword evidence="8" id="KW-1185">Reference proteome</keyword>
<dbReference type="Gramene" id="Al_scaffold_0001_5193">
    <property type="protein sequence ID" value="Al_scaffold_0001_5193"/>
    <property type="gene ID" value="Al_scaffold_0001_5193"/>
</dbReference>
<keyword evidence="1" id="KW-0433">Leucine-rich repeat</keyword>
<dbReference type="GO" id="GO:0043531">
    <property type="term" value="F:ADP binding"/>
    <property type="evidence" value="ECO:0007669"/>
    <property type="project" value="InterPro"/>
</dbReference>
<dbReference type="PANTHER" id="PTHR11017">
    <property type="entry name" value="LEUCINE-RICH REPEAT-CONTAINING PROTEIN"/>
    <property type="match status" value="1"/>
</dbReference>
<dbReference type="InterPro" id="IPR032675">
    <property type="entry name" value="LRR_dom_sf"/>
</dbReference>
<gene>
    <name evidence="7" type="ORF">ARALYDRAFT_682870</name>
</gene>
<evidence type="ECO:0000256" key="4">
    <source>
        <dbReference type="SAM" id="Phobius"/>
    </source>
</evidence>
<organism evidence="8">
    <name type="scientific">Arabidopsis lyrata subsp. lyrata</name>
    <name type="common">Lyre-leaved rock-cress</name>
    <dbReference type="NCBI Taxonomy" id="81972"/>
    <lineage>
        <taxon>Eukaryota</taxon>
        <taxon>Viridiplantae</taxon>
        <taxon>Streptophyta</taxon>
        <taxon>Embryophyta</taxon>
        <taxon>Tracheophyta</taxon>
        <taxon>Spermatophyta</taxon>
        <taxon>Magnoliopsida</taxon>
        <taxon>eudicotyledons</taxon>
        <taxon>Gunneridae</taxon>
        <taxon>Pentapetalae</taxon>
        <taxon>rosids</taxon>
        <taxon>malvids</taxon>
        <taxon>Brassicales</taxon>
        <taxon>Brassicaceae</taxon>
        <taxon>Camelineae</taxon>
        <taxon>Arabidopsis</taxon>
    </lineage>
</organism>
<dbReference type="SUPFAM" id="SSF52058">
    <property type="entry name" value="L domain-like"/>
    <property type="match status" value="1"/>
</dbReference>
<dbReference type="SUPFAM" id="SSF46785">
    <property type="entry name" value="Winged helix' DNA-binding domain"/>
    <property type="match status" value="1"/>
</dbReference>
<keyword evidence="4" id="KW-1133">Transmembrane helix</keyword>
<evidence type="ECO:0000256" key="3">
    <source>
        <dbReference type="SAM" id="MobiDB-lite"/>
    </source>
</evidence>
<evidence type="ECO:0000313" key="8">
    <source>
        <dbReference type="Proteomes" id="UP000008694"/>
    </source>
</evidence>
<dbReference type="Pfam" id="PF07725">
    <property type="entry name" value="LRR_3"/>
    <property type="match status" value="1"/>
</dbReference>
<name>D7KB16_ARALL</name>
<feature type="compositionally biased region" description="Basic and acidic residues" evidence="3">
    <location>
        <begin position="705"/>
        <end position="715"/>
    </location>
</feature>
<accession>D7KB16</accession>
<dbReference type="FunFam" id="3.80.10.10:FF:000386">
    <property type="entry name" value="Disease resistance protein RPS4"/>
    <property type="match status" value="1"/>
</dbReference>
<dbReference type="PANTHER" id="PTHR11017:SF225">
    <property type="entry name" value="ADP-RIBOSYL CYCLASE_CYCLIC ADP-RIBOSE HYDROLASE-RELATED"/>
    <property type="match status" value="1"/>
</dbReference>
<dbReference type="InterPro" id="IPR044974">
    <property type="entry name" value="Disease_R_plants"/>
</dbReference>
<evidence type="ECO:0000259" key="5">
    <source>
        <dbReference type="Pfam" id="PF00931"/>
    </source>
</evidence>
<feature type="region of interest" description="Disordered" evidence="3">
    <location>
        <begin position="693"/>
        <end position="737"/>
    </location>
</feature>
<dbReference type="InterPro" id="IPR002182">
    <property type="entry name" value="NB-ARC"/>
</dbReference>
<evidence type="ECO:0000259" key="6">
    <source>
        <dbReference type="Pfam" id="PF23282"/>
    </source>
</evidence>
<dbReference type="EMBL" id="GL348713">
    <property type="protein sequence ID" value="EFH68222.1"/>
    <property type="molecule type" value="Genomic_DNA"/>
</dbReference>
<dbReference type="GO" id="GO:0006952">
    <property type="term" value="P:defense response"/>
    <property type="evidence" value="ECO:0007669"/>
    <property type="project" value="InterPro"/>
</dbReference>
<keyword evidence="2" id="KW-0677">Repeat</keyword>
<dbReference type="InterPro" id="IPR058192">
    <property type="entry name" value="WHD_ROQ1-like"/>
</dbReference>
<evidence type="ECO:0000256" key="1">
    <source>
        <dbReference type="ARBA" id="ARBA00022614"/>
    </source>
</evidence>
<dbReference type="PRINTS" id="PR00364">
    <property type="entry name" value="DISEASERSIST"/>
</dbReference>
<proteinExistence type="predicted"/>
<feature type="domain" description="NB-ARC" evidence="5">
    <location>
        <begin position="87"/>
        <end position="169"/>
    </location>
</feature>
<keyword evidence="4" id="KW-0472">Membrane</keyword>
<dbReference type="Gene3D" id="3.80.10.10">
    <property type="entry name" value="Ribonuclease Inhibitor"/>
    <property type="match status" value="1"/>
</dbReference>
<dbReference type="InterPro" id="IPR036390">
    <property type="entry name" value="WH_DNA-bd_sf"/>
</dbReference>
<dbReference type="Gene3D" id="3.40.50.300">
    <property type="entry name" value="P-loop containing nucleotide triphosphate hydrolases"/>
    <property type="match status" value="1"/>
</dbReference>
<protein>
    <submittedName>
        <fullName evidence="7">Predicted protein</fullName>
    </submittedName>
</protein>
<dbReference type="HOGENOM" id="CLU_001561_0_1_1"/>
<keyword evidence="4" id="KW-0812">Transmembrane</keyword>
<dbReference type="Pfam" id="PF23282">
    <property type="entry name" value="WHD_ROQ1"/>
    <property type="match status" value="1"/>
</dbReference>
<feature type="domain" description="Disease resistance protein Roq1-like winged-helix" evidence="6">
    <location>
        <begin position="223"/>
        <end position="292"/>
    </location>
</feature>
<reference evidence="8" key="1">
    <citation type="journal article" date="2011" name="Nat. Genet.">
        <title>The Arabidopsis lyrata genome sequence and the basis of rapid genome size change.</title>
        <authorList>
            <person name="Hu T.T."/>
            <person name="Pattyn P."/>
            <person name="Bakker E.G."/>
            <person name="Cao J."/>
            <person name="Cheng J.-F."/>
            <person name="Clark R.M."/>
            <person name="Fahlgren N."/>
            <person name="Fawcett J.A."/>
            <person name="Grimwood J."/>
            <person name="Gundlach H."/>
            <person name="Haberer G."/>
            <person name="Hollister J.D."/>
            <person name="Ossowski S."/>
            <person name="Ottilar R.P."/>
            <person name="Salamov A.A."/>
            <person name="Schneeberger K."/>
            <person name="Spannagl M."/>
            <person name="Wang X."/>
            <person name="Yang L."/>
            <person name="Nasrallah M.E."/>
            <person name="Bergelson J."/>
            <person name="Carrington J.C."/>
            <person name="Gaut B.S."/>
            <person name="Schmutz J."/>
            <person name="Mayer K.F.X."/>
            <person name="Van de Peer Y."/>
            <person name="Grigoriev I.V."/>
            <person name="Nordborg M."/>
            <person name="Weigel D."/>
            <person name="Guo Y.-L."/>
        </authorList>
    </citation>
    <scope>NUCLEOTIDE SEQUENCE [LARGE SCALE GENOMIC DNA]</scope>
    <source>
        <strain evidence="8">cv. MN47</strain>
    </source>
</reference>
<dbReference type="Proteomes" id="UP000008694">
    <property type="component" value="Unassembled WGS sequence"/>
</dbReference>
<dbReference type="STRING" id="81972.D7KB16"/>
<evidence type="ECO:0000256" key="2">
    <source>
        <dbReference type="ARBA" id="ARBA00022737"/>
    </source>
</evidence>